<dbReference type="EMBL" id="JAACNO010001080">
    <property type="protein sequence ID" value="KAF4143136.1"/>
    <property type="molecule type" value="Genomic_DNA"/>
</dbReference>
<organism evidence="1 3">
    <name type="scientific">Phytophthora infestans</name>
    <name type="common">Potato late blight agent</name>
    <name type="synonym">Botrytis infestans</name>
    <dbReference type="NCBI Taxonomy" id="4787"/>
    <lineage>
        <taxon>Eukaryota</taxon>
        <taxon>Sar</taxon>
        <taxon>Stramenopiles</taxon>
        <taxon>Oomycota</taxon>
        <taxon>Peronosporomycetes</taxon>
        <taxon>Peronosporales</taxon>
        <taxon>Peronosporaceae</taxon>
        <taxon>Phytophthora</taxon>
    </lineage>
</organism>
<protein>
    <submittedName>
        <fullName evidence="1">Uncharacterized protein</fullName>
    </submittedName>
</protein>
<evidence type="ECO:0000313" key="3">
    <source>
        <dbReference type="Proteomes" id="UP000704712"/>
    </source>
</evidence>
<reference evidence="1" key="1">
    <citation type="submission" date="2020-03" db="EMBL/GenBank/DDBJ databases">
        <title>Hybrid Assembly of Korean Phytophthora infestans isolates.</title>
        <authorList>
            <person name="Prokchorchik M."/>
            <person name="Lee Y."/>
            <person name="Seo J."/>
            <person name="Cho J.-H."/>
            <person name="Park Y.-E."/>
            <person name="Jang D.-C."/>
            <person name="Im J.-S."/>
            <person name="Choi J.-G."/>
            <person name="Park H.-J."/>
            <person name="Lee G.-B."/>
            <person name="Lee Y.-G."/>
            <person name="Hong S.-Y."/>
            <person name="Cho K."/>
            <person name="Sohn K.H."/>
        </authorList>
    </citation>
    <scope>NUCLEOTIDE SEQUENCE</scope>
    <source>
        <strain evidence="1">KR_2_A2</strain>
    </source>
</reference>
<comment type="caution">
    <text evidence="1">The sequence shown here is derived from an EMBL/GenBank/DDBJ whole genome shotgun (WGS) entry which is preliminary data.</text>
</comment>
<dbReference type="Proteomes" id="UP000704712">
    <property type="component" value="Unassembled WGS sequence"/>
</dbReference>
<proteinExistence type="predicted"/>
<dbReference type="EMBL" id="JAACNO010001530">
    <property type="protein sequence ID" value="KAF4139965.1"/>
    <property type="molecule type" value="Genomic_DNA"/>
</dbReference>
<gene>
    <name evidence="2" type="ORF">GN958_ATG07666</name>
    <name evidence="1" type="ORF">GN958_ATG10847</name>
</gene>
<accession>A0A8S9UFY0</accession>
<evidence type="ECO:0000313" key="1">
    <source>
        <dbReference type="EMBL" id="KAF4139965.1"/>
    </source>
</evidence>
<sequence length="87" mass="10043">MKWRGIGLMYANDVQLSALSTVLGASERSLTKRAQVKRPQNVCLLVQEYVKDHVCFYFKELSAELAQQFDMHRNVSDATIYRALQFD</sequence>
<dbReference type="AlphaFoldDB" id="A0A8S9UFY0"/>
<name>A0A8S9UFY0_PHYIN</name>
<evidence type="ECO:0000313" key="2">
    <source>
        <dbReference type="EMBL" id="KAF4143136.1"/>
    </source>
</evidence>